<feature type="domain" description="ApaG" evidence="3">
    <location>
        <begin position="3"/>
        <end position="127"/>
    </location>
</feature>
<evidence type="ECO:0000256" key="1">
    <source>
        <dbReference type="ARBA" id="ARBA00017693"/>
    </source>
</evidence>
<dbReference type="PANTHER" id="PTHR14289">
    <property type="entry name" value="F-BOX ONLY PROTEIN 3"/>
    <property type="match status" value="1"/>
</dbReference>
<dbReference type="Pfam" id="PF04379">
    <property type="entry name" value="DUF525"/>
    <property type="match status" value="1"/>
</dbReference>
<proteinExistence type="inferred from homology"/>
<evidence type="ECO:0000256" key="2">
    <source>
        <dbReference type="HAMAP-Rule" id="MF_00791"/>
    </source>
</evidence>
<dbReference type="PANTHER" id="PTHR14289:SF16">
    <property type="entry name" value="POLYMERASE DELTA-INTERACTING PROTEIN 2"/>
    <property type="match status" value="1"/>
</dbReference>
<name>A0A3Q8XM23_9HYPH</name>
<dbReference type="NCBIfam" id="NF003967">
    <property type="entry name" value="PRK05461.1"/>
    <property type="match status" value="1"/>
</dbReference>
<protein>
    <recommendedName>
        <fullName evidence="1 2">Protein ApaG</fullName>
    </recommendedName>
</protein>
<evidence type="ECO:0000313" key="4">
    <source>
        <dbReference type="EMBL" id="AZN70775.1"/>
    </source>
</evidence>
<gene>
    <name evidence="2 4" type="primary">apaG</name>
    <name evidence="4" type="ORF">D5400_05355</name>
</gene>
<evidence type="ECO:0000259" key="3">
    <source>
        <dbReference type="PROSITE" id="PS51087"/>
    </source>
</evidence>
<dbReference type="RefSeq" id="WP_126008378.1">
    <property type="nucleotide sequence ID" value="NZ_CP032509.1"/>
</dbReference>
<dbReference type="Gene3D" id="2.60.40.1470">
    <property type="entry name" value="ApaG domain"/>
    <property type="match status" value="1"/>
</dbReference>
<dbReference type="InterPro" id="IPR023065">
    <property type="entry name" value="Uncharacterised_ApaG"/>
</dbReference>
<dbReference type="SUPFAM" id="SSF110069">
    <property type="entry name" value="ApaG-like"/>
    <property type="match status" value="1"/>
</dbReference>
<dbReference type="GO" id="GO:0070987">
    <property type="term" value="P:error-free translesion synthesis"/>
    <property type="evidence" value="ECO:0007669"/>
    <property type="project" value="TreeGrafter"/>
</dbReference>
<dbReference type="AlphaFoldDB" id="A0A3Q8XM23"/>
<dbReference type="PROSITE" id="PS51087">
    <property type="entry name" value="APAG"/>
    <property type="match status" value="1"/>
</dbReference>
<dbReference type="Proteomes" id="UP000268192">
    <property type="component" value="Chromosome"/>
</dbReference>
<dbReference type="EMBL" id="CP032509">
    <property type="protein sequence ID" value="AZN70775.1"/>
    <property type="molecule type" value="Genomic_DNA"/>
</dbReference>
<dbReference type="KEGG" id="abaw:D5400_05355"/>
<dbReference type="InterPro" id="IPR007474">
    <property type="entry name" value="ApaG_domain"/>
</dbReference>
<evidence type="ECO:0000313" key="5">
    <source>
        <dbReference type="Proteomes" id="UP000268192"/>
    </source>
</evidence>
<organism evidence="4 5">
    <name type="scientific">Georhizobium profundi</name>
    <dbReference type="NCBI Taxonomy" id="2341112"/>
    <lineage>
        <taxon>Bacteria</taxon>
        <taxon>Pseudomonadati</taxon>
        <taxon>Pseudomonadota</taxon>
        <taxon>Alphaproteobacteria</taxon>
        <taxon>Hyphomicrobiales</taxon>
        <taxon>Rhizobiaceae</taxon>
        <taxon>Georhizobium</taxon>
    </lineage>
</organism>
<dbReference type="OrthoDB" id="9795226at2"/>
<accession>A0A3Q8XM23</accession>
<keyword evidence="5" id="KW-1185">Reference proteome</keyword>
<sequence length="130" mass="14715">MYRALTRDIEVTVEPFYLDDQSDPDDSRYVWGYRIVIANKSNTVVQLKSRYWHITDEQGRVDEVRGPGVVGEQPILRPGDSYEYQSGCPLDTPSGVMYGLYEMQSEDGESFEVAIPAFSLDRPGAARTLN</sequence>
<dbReference type="HAMAP" id="MF_00791">
    <property type="entry name" value="ApaG"/>
    <property type="match status" value="1"/>
</dbReference>
<dbReference type="InterPro" id="IPR036767">
    <property type="entry name" value="ApaG_sf"/>
</dbReference>
<reference evidence="4 5" key="1">
    <citation type="submission" date="2018-09" db="EMBL/GenBank/DDBJ databases">
        <title>Marinorhizobium profundi gen. nov., sp. nov., isolated from a deep-sea sediment sample from the New Britain Trench and proposal of Marinorhizobiaceae fam. nov. in the order Rhizobiales of the class Alphaproteobacteria.</title>
        <authorList>
            <person name="Cao J."/>
        </authorList>
    </citation>
    <scope>NUCLEOTIDE SEQUENCE [LARGE SCALE GENOMIC DNA]</scope>
    <source>
        <strain evidence="4 5">WS11</strain>
    </source>
</reference>